<evidence type="ECO:0000259" key="1">
    <source>
        <dbReference type="Pfam" id="PF04230"/>
    </source>
</evidence>
<dbReference type="AlphaFoldDB" id="A0A174QLR1"/>
<name>A0A174QLR1_BACT4</name>
<dbReference type="EMBL" id="JAQNVG010000001">
    <property type="protein sequence ID" value="MDC2234344.1"/>
    <property type="molecule type" value="Genomic_DNA"/>
</dbReference>
<dbReference type="Pfam" id="PF04230">
    <property type="entry name" value="PS_pyruv_trans"/>
    <property type="match status" value="1"/>
</dbReference>
<evidence type="ECO:0000313" key="3">
    <source>
        <dbReference type="EMBL" id="MDC2234344.1"/>
    </source>
</evidence>
<accession>A0A174QLR1</accession>
<accession>C6IEY6</accession>
<dbReference type="EMBL" id="QROV01000042">
    <property type="protein sequence ID" value="RHL52990.1"/>
    <property type="molecule type" value="Genomic_DNA"/>
</dbReference>
<organism evidence="2 5">
    <name type="scientific">Bacteroides thetaiotaomicron</name>
    <dbReference type="NCBI Taxonomy" id="818"/>
    <lineage>
        <taxon>Bacteria</taxon>
        <taxon>Pseudomonadati</taxon>
        <taxon>Bacteroidota</taxon>
        <taxon>Bacteroidia</taxon>
        <taxon>Bacteroidales</taxon>
        <taxon>Bacteroidaceae</taxon>
        <taxon>Bacteroides</taxon>
    </lineage>
</organism>
<reference evidence="2 5" key="1">
    <citation type="submission" date="2015-09" db="EMBL/GenBank/DDBJ databases">
        <authorList>
            <consortium name="Pathogen Informatics"/>
        </authorList>
    </citation>
    <scope>NUCLEOTIDE SEQUENCE [LARGE SCALE GENOMIC DNA]</scope>
    <source>
        <strain evidence="2 5">2789STDY5834899</strain>
    </source>
</reference>
<dbReference type="Proteomes" id="UP000283616">
    <property type="component" value="Unassembled WGS sequence"/>
</dbReference>
<dbReference type="RefSeq" id="WP_008766016.1">
    <property type="nucleotide sequence ID" value="NZ_BAABXH010000002.1"/>
</dbReference>
<feature type="domain" description="Polysaccharide pyruvyl transferase" evidence="1">
    <location>
        <begin position="13"/>
        <end position="324"/>
    </location>
</feature>
<proteinExistence type="predicted"/>
<keyword evidence="2" id="KW-0808">Transferase</keyword>
<reference evidence="3" key="3">
    <citation type="submission" date="2022-10" db="EMBL/GenBank/DDBJ databases">
        <title>Human gut microbiome strain richness.</title>
        <authorList>
            <person name="Chen-Liaw A."/>
        </authorList>
    </citation>
    <scope>NUCLEOTIDE SEQUENCE</scope>
    <source>
        <strain evidence="3">1001283st1_A3_1001283B150304_161114</strain>
    </source>
</reference>
<dbReference type="Proteomes" id="UP000095576">
    <property type="component" value="Unassembled WGS sequence"/>
</dbReference>
<dbReference type="InterPro" id="IPR007345">
    <property type="entry name" value="Polysacch_pyruvyl_Trfase"/>
</dbReference>
<dbReference type="EMBL" id="CZAP01000011">
    <property type="protein sequence ID" value="CUP74202.1"/>
    <property type="molecule type" value="Genomic_DNA"/>
</dbReference>
<gene>
    <name evidence="4" type="ORF">DW011_23625</name>
    <name evidence="2" type="ORF">ERS852511_03068</name>
    <name evidence="3" type="ORF">PO127_01115</name>
</gene>
<evidence type="ECO:0000313" key="5">
    <source>
        <dbReference type="Proteomes" id="UP000095576"/>
    </source>
</evidence>
<evidence type="ECO:0000313" key="4">
    <source>
        <dbReference type="EMBL" id="RHL52990.1"/>
    </source>
</evidence>
<reference evidence="4 6" key="2">
    <citation type="submission" date="2018-08" db="EMBL/GenBank/DDBJ databases">
        <title>A genome reference for cultivated species of the human gut microbiota.</title>
        <authorList>
            <person name="Zou Y."/>
            <person name="Xue W."/>
            <person name="Luo G."/>
        </authorList>
    </citation>
    <scope>NUCLEOTIDE SEQUENCE [LARGE SCALE GENOMIC DNA]</scope>
    <source>
        <strain evidence="4 6">AF37-12</strain>
    </source>
</reference>
<dbReference type="GO" id="GO:0016740">
    <property type="term" value="F:transferase activity"/>
    <property type="evidence" value="ECO:0007669"/>
    <property type="project" value="UniProtKB-KW"/>
</dbReference>
<evidence type="ECO:0000313" key="6">
    <source>
        <dbReference type="Proteomes" id="UP000283616"/>
    </source>
</evidence>
<dbReference type="Proteomes" id="UP001217776">
    <property type="component" value="Unassembled WGS sequence"/>
</dbReference>
<evidence type="ECO:0000313" key="2">
    <source>
        <dbReference type="EMBL" id="CUP74202.1"/>
    </source>
</evidence>
<sequence length="409" mass="47465">MKIGILTFANVPNFGANLQALSTISYLQNHGYNPILIKWEPEDFEARFTSIKTQKQPQEHFHFVEKYLPQTKICRNDDDICQVIKDEKIEGIIIGSDAVLQCSSFWGRLDFPTKTVVRVNKTTSEREYPNAFWGTFYDKLGSKIPMVIMSASSQNAKYRLIARSVKHKMSNNLSHFEYISVRDIWTRDMITYITKGAIIPNITPDPVFAFNYNCAKFIPSKEDILLKYHLPENYVLVSMKCRMLDNMLWMDKLKSEMKKLYLECVALPMPTGIGFKHNFDFSITTPLPPLDWYALIKYAKGYIGENMHPIVVALHNAVPCFCFDTYGVLKYARCVCVEESSKIYDIMSRFSLLDNRINAYSRFWKCPPVDIVINRILHFDVIACQKTALNYYNNYEQMMSSILEVFKSK</sequence>
<protein>
    <submittedName>
        <fullName evidence="2 3">Polysaccharide pyruvyl transferase</fullName>
    </submittedName>
</protein>